<accession>A0A2M6R807</accession>
<sequence>MATTIICPYCNKQVELSQALTHEIRSEEIEKAKQTMTREIKQSFELEIKDKENEAREAKQRNETLMSQILELNTSMRSMKTRDEQRALELEKQVAQAQESAKQEALKNASDEHRMRHLEDQKKIDDMQKLIEELKRKGQQGSMQTQGEVLELDWEQELRTQFPYDSINPVGKGVRGADVEHIVKTPMGNIAGTILWENKRTKHWDDKWIDKLKADQRSSKVEVAALISQALPTGSTKEIINIEKVWVTTYAHALPLAHLLRDQLLAVAKQKAIANNSNDDATHLYEYMTSHIFTHQIEAIIEVYLGLQEQIVKERAAFEKQWAQREMQTTKLYKSLFSMYGGLTGIMGQSMPQIKGLELSELGGGEDPSDTPKLL</sequence>
<evidence type="ECO:0000313" key="2">
    <source>
        <dbReference type="EMBL" id="PIS06738.1"/>
    </source>
</evidence>
<name>A0A2M6R807_9BACT</name>
<reference evidence="3" key="1">
    <citation type="submission" date="2017-09" db="EMBL/GenBank/DDBJ databases">
        <title>Depth-based differentiation of microbial function through sediment-hosted aquifers and enrichment of novel symbionts in the deep terrestrial subsurface.</title>
        <authorList>
            <person name="Probst A.J."/>
            <person name="Ladd B."/>
            <person name="Jarett J.K."/>
            <person name="Geller-Mcgrath D.E."/>
            <person name="Sieber C.M.K."/>
            <person name="Emerson J.B."/>
            <person name="Anantharaman K."/>
            <person name="Thomas B.C."/>
            <person name="Malmstrom R."/>
            <person name="Stieglmeier M."/>
            <person name="Klingl A."/>
            <person name="Woyke T."/>
            <person name="Ryan C.M."/>
            <person name="Banfield J.F."/>
        </authorList>
    </citation>
    <scope>NUCLEOTIDE SEQUENCE [LARGE SCALE GENOMIC DNA]</scope>
</reference>
<evidence type="ECO:0000256" key="1">
    <source>
        <dbReference type="SAM" id="Coils"/>
    </source>
</evidence>
<organism evidence="2 3">
    <name type="scientific">Candidatus Berkelbacteria bacterium CG10_big_fil_rev_8_21_14_0_10_43_14</name>
    <dbReference type="NCBI Taxonomy" id="1974515"/>
    <lineage>
        <taxon>Bacteria</taxon>
        <taxon>Candidatus Berkelbacteria</taxon>
    </lineage>
</organism>
<evidence type="ECO:0008006" key="4">
    <source>
        <dbReference type="Google" id="ProtNLM"/>
    </source>
</evidence>
<gene>
    <name evidence="2" type="ORF">COT79_03060</name>
</gene>
<comment type="caution">
    <text evidence="2">The sequence shown here is derived from an EMBL/GenBank/DDBJ whole genome shotgun (WGS) entry which is preliminary data.</text>
</comment>
<keyword evidence="1" id="KW-0175">Coiled coil</keyword>
<dbReference type="AlphaFoldDB" id="A0A2M6R807"/>
<evidence type="ECO:0000313" key="3">
    <source>
        <dbReference type="Proteomes" id="UP000231162"/>
    </source>
</evidence>
<dbReference type="Proteomes" id="UP000231162">
    <property type="component" value="Unassembled WGS sequence"/>
</dbReference>
<proteinExistence type="predicted"/>
<dbReference type="EMBL" id="PEZX01000038">
    <property type="protein sequence ID" value="PIS06738.1"/>
    <property type="molecule type" value="Genomic_DNA"/>
</dbReference>
<protein>
    <recommendedName>
        <fullName evidence="4">DUF2130 domain-containing protein</fullName>
    </recommendedName>
</protein>
<dbReference type="InterPro" id="IPR019219">
    <property type="entry name" value="DUF2130"/>
</dbReference>
<feature type="coiled-coil region" evidence="1">
    <location>
        <begin position="41"/>
        <end position="137"/>
    </location>
</feature>
<dbReference type="Pfam" id="PF09903">
    <property type="entry name" value="DUF2130"/>
    <property type="match status" value="1"/>
</dbReference>